<dbReference type="EMBL" id="CAADRP010001630">
    <property type="protein sequence ID" value="VFU45712.1"/>
    <property type="molecule type" value="Genomic_DNA"/>
</dbReference>
<evidence type="ECO:0000256" key="1">
    <source>
        <dbReference type="SAM" id="Phobius"/>
    </source>
</evidence>
<organism evidence="2">
    <name type="scientific">Salix viminalis</name>
    <name type="common">Common osier</name>
    <name type="synonym">Basket willow</name>
    <dbReference type="NCBI Taxonomy" id="40686"/>
    <lineage>
        <taxon>Eukaryota</taxon>
        <taxon>Viridiplantae</taxon>
        <taxon>Streptophyta</taxon>
        <taxon>Embryophyta</taxon>
        <taxon>Tracheophyta</taxon>
        <taxon>Spermatophyta</taxon>
        <taxon>Magnoliopsida</taxon>
        <taxon>eudicotyledons</taxon>
        <taxon>Gunneridae</taxon>
        <taxon>Pentapetalae</taxon>
        <taxon>rosids</taxon>
        <taxon>fabids</taxon>
        <taxon>Malpighiales</taxon>
        <taxon>Salicaceae</taxon>
        <taxon>Saliceae</taxon>
        <taxon>Salix</taxon>
    </lineage>
</organism>
<accession>A0A6N2LWD4</accession>
<name>A0A6N2LWD4_SALVM</name>
<dbReference type="AlphaFoldDB" id="A0A6N2LWD4"/>
<reference evidence="2" key="1">
    <citation type="submission" date="2019-03" db="EMBL/GenBank/DDBJ databases">
        <authorList>
            <person name="Mank J."/>
            <person name="Almeida P."/>
        </authorList>
    </citation>
    <scope>NUCLEOTIDE SEQUENCE</scope>
    <source>
        <strain evidence="2">78183</strain>
    </source>
</reference>
<protein>
    <submittedName>
        <fullName evidence="2">Uncharacterized protein</fullName>
    </submittedName>
</protein>
<keyword evidence="1" id="KW-0472">Membrane</keyword>
<keyword evidence="1" id="KW-0812">Transmembrane</keyword>
<feature type="transmembrane region" description="Helical" evidence="1">
    <location>
        <begin position="30"/>
        <end position="50"/>
    </location>
</feature>
<sequence length="69" mass="7710">MIERAQNLLKYRRQSSVFFQYSSSSSSKPLGSYSIVASFNLYLLSILGFFGKGNDEKSCISAGITIESW</sequence>
<gene>
    <name evidence="2" type="ORF">SVIM_LOCUS287567</name>
</gene>
<keyword evidence="1" id="KW-1133">Transmembrane helix</keyword>
<proteinExistence type="predicted"/>
<evidence type="ECO:0000313" key="2">
    <source>
        <dbReference type="EMBL" id="VFU45712.1"/>
    </source>
</evidence>